<accession>A0A9N9K4J1</accession>
<sequence length="51" mass="5722">LLIGTIRWNIPAQAGNLVVQIGFEQNTPEQPGLRLEATWSKTWVAPYGVTW</sequence>
<gene>
    <name evidence="1" type="ORF">DERYTH_LOCUS24539</name>
</gene>
<dbReference type="Proteomes" id="UP000789405">
    <property type="component" value="Unassembled WGS sequence"/>
</dbReference>
<feature type="non-terminal residue" evidence="1">
    <location>
        <position position="1"/>
    </location>
</feature>
<dbReference type="AlphaFoldDB" id="A0A9N9K4J1"/>
<dbReference type="EMBL" id="CAJVPY010041663">
    <property type="protein sequence ID" value="CAG8806776.1"/>
    <property type="molecule type" value="Genomic_DNA"/>
</dbReference>
<proteinExistence type="predicted"/>
<organism evidence="1 2">
    <name type="scientific">Dentiscutata erythropus</name>
    <dbReference type="NCBI Taxonomy" id="1348616"/>
    <lineage>
        <taxon>Eukaryota</taxon>
        <taxon>Fungi</taxon>
        <taxon>Fungi incertae sedis</taxon>
        <taxon>Mucoromycota</taxon>
        <taxon>Glomeromycotina</taxon>
        <taxon>Glomeromycetes</taxon>
        <taxon>Diversisporales</taxon>
        <taxon>Gigasporaceae</taxon>
        <taxon>Dentiscutata</taxon>
    </lineage>
</organism>
<name>A0A9N9K4J1_9GLOM</name>
<keyword evidence="2" id="KW-1185">Reference proteome</keyword>
<evidence type="ECO:0000313" key="1">
    <source>
        <dbReference type="EMBL" id="CAG8806776.1"/>
    </source>
</evidence>
<feature type="non-terminal residue" evidence="1">
    <location>
        <position position="51"/>
    </location>
</feature>
<evidence type="ECO:0000313" key="2">
    <source>
        <dbReference type="Proteomes" id="UP000789405"/>
    </source>
</evidence>
<reference evidence="1" key="1">
    <citation type="submission" date="2021-06" db="EMBL/GenBank/DDBJ databases">
        <authorList>
            <person name="Kallberg Y."/>
            <person name="Tangrot J."/>
            <person name="Rosling A."/>
        </authorList>
    </citation>
    <scope>NUCLEOTIDE SEQUENCE</scope>
    <source>
        <strain evidence="1">MA453B</strain>
    </source>
</reference>
<comment type="caution">
    <text evidence="1">The sequence shown here is derived from an EMBL/GenBank/DDBJ whole genome shotgun (WGS) entry which is preliminary data.</text>
</comment>
<protein>
    <submittedName>
        <fullName evidence="1">8218_t:CDS:1</fullName>
    </submittedName>
</protein>